<organism evidence="1">
    <name type="scientific">marine sediment metagenome</name>
    <dbReference type="NCBI Taxonomy" id="412755"/>
    <lineage>
        <taxon>unclassified sequences</taxon>
        <taxon>metagenomes</taxon>
        <taxon>ecological metagenomes</taxon>
    </lineage>
</organism>
<name>A0A0F9EYP5_9ZZZZ</name>
<reference evidence="1" key="1">
    <citation type="journal article" date="2015" name="Nature">
        <title>Complex archaea that bridge the gap between prokaryotes and eukaryotes.</title>
        <authorList>
            <person name="Spang A."/>
            <person name="Saw J.H."/>
            <person name="Jorgensen S.L."/>
            <person name="Zaremba-Niedzwiedzka K."/>
            <person name="Martijn J."/>
            <person name="Lind A.E."/>
            <person name="van Eijk R."/>
            <person name="Schleper C."/>
            <person name="Guy L."/>
            <person name="Ettema T.J."/>
        </authorList>
    </citation>
    <scope>NUCLEOTIDE SEQUENCE</scope>
</reference>
<accession>A0A0F9EYP5</accession>
<comment type="caution">
    <text evidence="1">The sequence shown here is derived from an EMBL/GenBank/DDBJ whole genome shotgun (WGS) entry which is preliminary data.</text>
</comment>
<evidence type="ECO:0000313" key="1">
    <source>
        <dbReference type="EMBL" id="KKL79223.1"/>
    </source>
</evidence>
<protein>
    <submittedName>
        <fullName evidence="1">Uncharacterized protein</fullName>
    </submittedName>
</protein>
<gene>
    <name evidence="1" type="ORF">LCGC14_2016930</name>
</gene>
<dbReference type="EMBL" id="LAZR01023230">
    <property type="protein sequence ID" value="KKL79223.1"/>
    <property type="molecule type" value="Genomic_DNA"/>
</dbReference>
<sequence length="60" mass="7045">MKRIFEEGAWLYTMDEELTEKEFIKKAGINKVLKMTHFSFISLVLDTKKPFLIAHNNGEL</sequence>
<feature type="non-terminal residue" evidence="1">
    <location>
        <position position="60"/>
    </location>
</feature>
<dbReference type="AlphaFoldDB" id="A0A0F9EYP5"/>
<proteinExistence type="predicted"/>